<dbReference type="RefSeq" id="XP_041189305.1">
    <property type="nucleotide sequence ID" value="XM_041333260.1"/>
</dbReference>
<evidence type="ECO:0000313" key="2">
    <source>
        <dbReference type="EMBL" id="KAG1809591.1"/>
    </source>
</evidence>
<reference evidence="2" key="1">
    <citation type="journal article" date="2020" name="New Phytol.">
        <title>Comparative genomics reveals dynamic genome evolution in host specialist ectomycorrhizal fungi.</title>
        <authorList>
            <person name="Lofgren L.A."/>
            <person name="Nguyen N.H."/>
            <person name="Vilgalys R."/>
            <person name="Ruytinx J."/>
            <person name="Liao H.L."/>
            <person name="Branco S."/>
            <person name="Kuo A."/>
            <person name="LaButti K."/>
            <person name="Lipzen A."/>
            <person name="Andreopoulos W."/>
            <person name="Pangilinan J."/>
            <person name="Riley R."/>
            <person name="Hundley H."/>
            <person name="Na H."/>
            <person name="Barry K."/>
            <person name="Grigoriev I.V."/>
            <person name="Stajich J.E."/>
            <person name="Kennedy P.G."/>
        </authorList>
    </citation>
    <scope>NUCLEOTIDE SEQUENCE</scope>
    <source>
        <strain evidence="2">MN1</strain>
    </source>
</reference>
<comment type="caution">
    <text evidence="2">The sequence shown here is derived from an EMBL/GenBank/DDBJ whole genome shotgun (WGS) entry which is preliminary data.</text>
</comment>
<accession>A0A9P7E2T6</accession>
<gene>
    <name evidence="2" type="ORF">BJ212DRAFT_1302441</name>
</gene>
<dbReference type="EMBL" id="JABBWG010000033">
    <property type="protein sequence ID" value="KAG1809591.1"/>
    <property type="molecule type" value="Genomic_DNA"/>
</dbReference>
<dbReference type="AlphaFoldDB" id="A0A9P7E2T6"/>
<name>A0A9P7E2T6_9AGAM</name>
<dbReference type="Proteomes" id="UP000807769">
    <property type="component" value="Unassembled WGS sequence"/>
</dbReference>
<keyword evidence="3" id="KW-1185">Reference proteome</keyword>
<dbReference type="OrthoDB" id="2678837at2759"/>
<feature type="region of interest" description="Disordered" evidence="1">
    <location>
        <begin position="167"/>
        <end position="212"/>
    </location>
</feature>
<proteinExistence type="predicted"/>
<sequence length="236" mass="26490">MTPASITKGLFYDPSTSLDLSYNAQFPKTHLYFIKHAGYLENGLAQMFPLTLYKGYQAQLASCETVHQHMLATAWEIEEAKCFIMFPNAMHTDNEDWLKFMDDQLHSFRSLFSEHDYTDINNDQDYLQAVYEDKHKILKVISYQAEHVVRVLGSHFGKTFQSEVGASRFSPSQPGVIDDEDDSISRASMKSKADGSRSPTGSGVLDDEDDPKYLGTYADYTTSLGICPKASCSAAM</sequence>
<dbReference type="GeneID" id="64627277"/>
<evidence type="ECO:0000313" key="3">
    <source>
        <dbReference type="Proteomes" id="UP000807769"/>
    </source>
</evidence>
<protein>
    <submittedName>
        <fullName evidence="2">Uncharacterized protein</fullName>
    </submittedName>
</protein>
<evidence type="ECO:0000256" key="1">
    <source>
        <dbReference type="SAM" id="MobiDB-lite"/>
    </source>
</evidence>
<organism evidence="2 3">
    <name type="scientific">Suillus subaureus</name>
    <dbReference type="NCBI Taxonomy" id="48587"/>
    <lineage>
        <taxon>Eukaryota</taxon>
        <taxon>Fungi</taxon>
        <taxon>Dikarya</taxon>
        <taxon>Basidiomycota</taxon>
        <taxon>Agaricomycotina</taxon>
        <taxon>Agaricomycetes</taxon>
        <taxon>Agaricomycetidae</taxon>
        <taxon>Boletales</taxon>
        <taxon>Suillineae</taxon>
        <taxon>Suillaceae</taxon>
        <taxon>Suillus</taxon>
    </lineage>
</organism>